<dbReference type="InterPro" id="IPR000719">
    <property type="entry name" value="Prot_kinase_dom"/>
</dbReference>
<dbReference type="PANTHER" id="PTHR44329">
    <property type="entry name" value="SERINE/THREONINE-PROTEIN KINASE TNNI3K-RELATED"/>
    <property type="match status" value="1"/>
</dbReference>
<feature type="compositionally biased region" description="Basic and acidic residues" evidence="1">
    <location>
        <begin position="101"/>
        <end position="138"/>
    </location>
</feature>
<dbReference type="InterPro" id="IPR051681">
    <property type="entry name" value="Ser/Thr_Kinases-Pseudokinases"/>
</dbReference>
<feature type="compositionally biased region" description="Basic and acidic residues" evidence="1">
    <location>
        <begin position="184"/>
        <end position="194"/>
    </location>
</feature>
<dbReference type="InterPro" id="IPR011009">
    <property type="entry name" value="Kinase-like_dom_sf"/>
</dbReference>
<dbReference type="VEuPathDB" id="FungiDB:PV09_03020"/>
<feature type="compositionally biased region" description="Polar residues" evidence="1">
    <location>
        <begin position="814"/>
        <end position="831"/>
    </location>
</feature>
<feature type="compositionally biased region" description="Polar residues" evidence="1">
    <location>
        <begin position="1003"/>
        <end position="1020"/>
    </location>
</feature>
<dbReference type="Pfam" id="PF07714">
    <property type="entry name" value="PK_Tyr_Ser-Thr"/>
    <property type="match status" value="1"/>
</dbReference>
<evidence type="ECO:0000313" key="4">
    <source>
        <dbReference type="Proteomes" id="UP000053259"/>
    </source>
</evidence>
<dbReference type="CDD" id="cd00180">
    <property type="entry name" value="PKc"/>
    <property type="match status" value="1"/>
</dbReference>
<keyword evidence="4" id="KW-1185">Reference proteome</keyword>
<proteinExistence type="predicted"/>
<name>A0A0D2B3F7_9PEZI</name>
<protein>
    <recommendedName>
        <fullName evidence="2">Protein kinase domain-containing protein</fullName>
    </recommendedName>
</protein>
<dbReference type="RefSeq" id="XP_016215683.1">
    <property type="nucleotide sequence ID" value="XM_016356160.1"/>
</dbReference>
<evidence type="ECO:0000313" key="3">
    <source>
        <dbReference type="EMBL" id="KIW05814.1"/>
    </source>
</evidence>
<gene>
    <name evidence="3" type="ORF">PV09_03020</name>
</gene>
<dbReference type="SUPFAM" id="SSF56112">
    <property type="entry name" value="Protein kinase-like (PK-like)"/>
    <property type="match status" value="1"/>
</dbReference>
<dbReference type="AlphaFoldDB" id="A0A0D2B3F7"/>
<dbReference type="STRING" id="253628.A0A0D2B3F7"/>
<dbReference type="InParanoid" id="A0A0D2B3F7"/>
<feature type="compositionally biased region" description="Basic and acidic residues" evidence="1">
    <location>
        <begin position="11"/>
        <end position="37"/>
    </location>
</feature>
<feature type="compositionally biased region" description="Basic and acidic residues" evidence="1">
    <location>
        <begin position="835"/>
        <end position="844"/>
    </location>
</feature>
<feature type="region of interest" description="Disordered" evidence="1">
    <location>
        <begin position="804"/>
        <end position="863"/>
    </location>
</feature>
<dbReference type="EMBL" id="KN847536">
    <property type="protein sequence ID" value="KIW05814.1"/>
    <property type="molecule type" value="Genomic_DNA"/>
</dbReference>
<dbReference type="Gene3D" id="1.10.510.10">
    <property type="entry name" value="Transferase(Phosphotransferase) domain 1"/>
    <property type="match status" value="1"/>
</dbReference>
<evidence type="ECO:0000259" key="2">
    <source>
        <dbReference type="PROSITE" id="PS50011"/>
    </source>
</evidence>
<feature type="region of interest" description="Disordered" evidence="1">
    <location>
        <begin position="899"/>
        <end position="932"/>
    </location>
</feature>
<dbReference type="Proteomes" id="UP000053259">
    <property type="component" value="Unassembled WGS sequence"/>
</dbReference>
<feature type="region of interest" description="Disordered" evidence="1">
    <location>
        <begin position="1"/>
        <end position="194"/>
    </location>
</feature>
<sequence length="1047" mass="115983">MPHLFFANAAHVDKPASERSLQEANCHDDRSSDKENAWGRTWRQMGNWLKKEDDKEVPAQPTPARAGDEGELNEKVPCQDAVSTAPTHAVVPGLPRPLTFKRQDSERRDRLYPHEPDHEERRASSADRRLGSSYERKAPQSTLPQLQAPCPNLDVIESSAGSSDVQHAPHDLLSTAGTLDDENSDRHDQDQDARSQYDWAHHDLLHHSEQLSDALDELQIQSELEAKWILNLSMHFRDRSDREKFFITYAEEPNKWRRVTVSCDYRHAPEDSLEADLKSLHYQRDKSARIYEAIRDSLPQIQFYPTVTNLKLETSDGRLHVHVTEDVNEIIQYPPLSSVAHLDLPTFSERTIEFDCHMSGFVYKVKTCDGATFIKKEIPGPEAVEEFLYEINALSSLRDSPYVVHLEGLVVDERSNVKGILLNYCEQGALVDLIYDLRYTDQLTWSRRLRWARQIVQGLAEIHEAGFVQGDFTLSNIVISQSDNAHIIDINRRGCPIGWEPPELSRLIQAGQRISMYIGVKSDIFQLGMVLWGLAEQQDEPERQERPLRFRDPELVPQWYREIVEICLSPTPRERLLAKELLAKFPPIEELTHSDDRAPANSAQVPSEPTDVDATIEESGGDLDREDAIHLPIPAPDSTVSSTDQHVDYLLASPEPDKRADSAAALYNHIEPDGHVDNNTPMIIPTEEAISLSLPKENERSATSLHVDEPLIGNRESSSPAVSAAEQIQLKEMPAATILRDEANSTEHIMPLDATLSHGSQSVVDLVSPRISPSIPAVGPQSSTFCPYVPEESKMFSPTLEISSTDARSHLSPGLNSDNPLATSTTISSASPLLKPDKQNDPHSPHLSGLTAKTTTPVPNGIHHNCGNEAIDLGSPTLATLSPPIDNNYERRPSLSLENSHFSKTTPVTIPTSSPPQYSSPVDSSSSTNLGNPPLPTVMATISSVSLGGPPLATISPLRELDAHRTTTNTLETTDSLSENKLERKCPISLDVPERQGSAIYGPSQSSSDMLTLPTNQTSAAEKHADVGSNVNEGKRHLEASTCTPSA</sequence>
<feature type="compositionally biased region" description="Low complexity" evidence="1">
    <location>
        <begin position="903"/>
        <end position="927"/>
    </location>
</feature>
<evidence type="ECO:0000256" key="1">
    <source>
        <dbReference type="SAM" id="MobiDB-lite"/>
    </source>
</evidence>
<dbReference type="GeneID" id="27310993"/>
<dbReference type="HOGENOM" id="CLU_006696_1_2_1"/>
<feature type="region of interest" description="Disordered" evidence="1">
    <location>
        <begin position="995"/>
        <end position="1047"/>
    </location>
</feature>
<feature type="region of interest" description="Disordered" evidence="1">
    <location>
        <begin position="590"/>
        <end position="613"/>
    </location>
</feature>
<accession>A0A0D2B3F7</accession>
<feature type="domain" description="Protein kinase" evidence="2">
    <location>
        <begin position="348"/>
        <end position="588"/>
    </location>
</feature>
<dbReference type="InterPro" id="IPR001245">
    <property type="entry name" value="Ser-Thr/Tyr_kinase_cat_dom"/>
</dbReference>
<dbReference type="PROSITE" id="PS50011">
    <property type="entry name" value="PROTEIN_KINASE_DOM"/>
    <property type="match status" value="1"/>
</dbReference>
<organism evidence="3 4">
    <name type="scientific">Verruconis gallopava</name>
    <dbReference type="NCBI Taxonomy" id="253628"/>
    <lineage>
        <taxon>Eukaryota</taxon>
        <taxon>Fungi</taxon>
        <taxon>Dikarya</taxon>
        <taxon>Ascomycota</taxon>
        <taxon>Pezizomycotina</taxon>
        <taxon>Dothideomycetes</taxon>
        <taxon>Pleosporomycetidae</taxon>
        <taxon>Venturiales</taxon>
        <taxon>Sympoventuriaceae</taxon>
        <taxon>Verruconis</taxon>
    </lineage>
</organism>
<dbReference type="GO" id="GO:0005524">
    <property type="term" value="F:ATP binding"/>
    <property type="evidence" value="ECO:0007669"/>
    <property type="project" value="InterPro"/>
</dbReference>
<dbReference type="GO" id="GO:0004674">
    <property type="term" value="F:protein serine/threonine kinase activity"/>
    <property type="evidence" value="ECO:0007669"/>
    <property type="project" value="TreeGrafter"/>
</dbReference>
<dbReference type="OrthoDB" id="635774at2759"/>
<reference evidence="3 4" key="1">
    <citation type="submission" date="2015-01" db="EMBL/GenBank/DDBJ databases">
        <title>The Genome Sequence of Ochroconis gallopava CBS43764.</title>
        <authorList>
            <consortium name="The Broad Institute Genomics Platform"/>
            <person name="Cuomo C."/>
            <person name="de Hoog S."/>
            <person name="Gorbushina A."/>
            <person name="Stielow B."/>
            <person name="Teixiera M."/>
            <person name="Abouelleil A."/>
            <person name="Chapman S.B."/>
            <person name="Priest M."/>
            <person name="Young S.K."/>
            <person name="Wortman J."/>
            <person name="Nusbaum C."/>
            <person name="Birren B."/>
        </authorList>
    </citation>
    <scope>NUCLEOTIDE SEQUENCE [LARGE SCALE GENOMIC DNA]</scope>
    <source>
        <strain evidence="3 4">CBS 43764</strain>
    </source>
</reference>